<sequence length="100" mass="11377">MNVTTEIRNIAYNPATRAFEARVTVKDNGLDYTYPCALRAPLDMDAGVVSRRLSELARRRHSRDNRPMHSHRPDTVLSDYLPPEVTAATDALWKRLLRAA</sequence>
<organism evidence="2 3">
    <name type="scientific">Pseudooceanicola atlanticus</name>
    <dbReference type="NCBI Taxonomy" id="1461694"/>
    <lineage>
        <taxon>Bacteria</taxon>
        <taxon>Pseudomonadati</taxon>
        <taxon>Pseudomonadota</taxon>
        <taxon>Alphaproteobacteria</taxon>
        <taxon>Rhodobacterales</taxon>
        <taxon>Paracoccaceae</taxon>
        <taxon>Pseudooceanicola</taxon>
    </lineage>
</organism>
<reference evidence="2 3" key="1">
    <citation type="journal article" date="2015" name="Antonie Van Leeuwenhoek">
        <title>Pseudooceanicola atlanticus gen. nov. sp. nov., isolated from surface seawater of the Atlantic Ocean and reclassification of Oceanicola batsensis, Oceanicola marinus, Oceanicola nitratireducens, Oceanicola nanhaiensis, Oceanicola antarcticus and Oceanicola flagellatus, as Pseudooceanicola batsensis comb. nov., Pseudooceanicola marinus comb. nov., Pseudooceanicola nitratireducens comb. nov., Pseudooceanicola nanhaiensis comb. nov., Pseudooceanicola antarcticus comb. nov., and Pseudooceanicola flagellatus comb. nov.</title>
        <authorList>
            <person name="Lai Q."/>
            <person name="Li G."/>
            <person name="Liu X."/>
            <person name="Du Y."/>
            <person name="Sun F."/>
            <person name="Shao Z."/>
        </authorList>
    </citation>
    <scope>NUCLEOTIDE SEQUENCE [LARGE SCALE GENOMIC DNA]</scope>
    <source>
        <strain evidence="2 3">22II-s11g</strain>
    </source>
</reference>
<dbReference type="AlphaFoldDB" id="A0A0A0E8Q7"/>
<keyword evidence="3" id="KW-1185">Reference proteome</keyword>
<proteinExistence type="predicted"/>
<dbReference type="OrthoDB" id="7864340at2"/>
<comment type="caution">
    <text evidence="2">The sequence shown here is derived from an EMBL/GenBank/DDBJ whole genome shotgun (WGS) entry which is preliminary data.</text>
</comment>
<dbReference type="eggNOG" id="ENOG5032I9R">
    <property type="taxonomic scope" value="Bacteria"/>
</dbReference>
<protein>
    <recommendedName>
        <fullName evidence="4">Orotidine 5-phosphate decarboxylase</fullName>
    </recommendedName>
</protein>
<evidence type="ECO:0000313" key="2">
    <source>
        <dbReference type="EMBL" id="KGM46570.1"/>
    </source>
</evidence>
<dbReference type="RefSeq" id="WP_043755011.1">
    <property type="nucleotide sequence ID" value="NZ_AQQX01000032.1"/>
</dbReference>
<evidence type="ECO:0008006" key="4">
    <source>
        <dbReference type="Google" id="ProtNLM"/>
    </source>
</evidence>
<feature type="compositionally biased region" description="Basic and acidic residues" evidence="1">
    <location>
        <begin position="64"/>
        <end position="74"/>
    </location>
</feature>
<accession>A0A0A0E8Q7</accession>
<evidence type="ECO:0000256" key="1">
    <source>
        <dbReference type="SAM" id="MobiDB-lite"/>
    </source>
</evidence>
<dbReference type="EMBL" id="AQQX01000032">
    <property type="protein sequence ID" value="KGM46570.1"/>
    <property type="molecule type" value="Genomic_DNA"/>
</dbReference>
<feature type="region of interest" description="Disordered" evidence="1">
    <location>
        <begin position="57"/>
        <end position="78"/>
    </location>
</feature>
<gene>
    <name evidence="2" type="ORF">ATO9_23170</name>
</gene>
<dbReference type="Proteomes" id="UP000030004">
    <property type="component" value="Unassembled WGS sequence"/>
</dbReference>
<name>A0A0A0E8Q7_9RHOB</name>
<dbReference type="STRING" id="1461694.ATO9_23170"/>
<evidence type="ECO:0000313" key="3">
    <source>
        <dbReference type="Proteomes" id="UP000030004"/>
    </source>
</evidence>